<sequence>MTRLVARPGAGDASTSPDRPDDRLSSVFRFATELVAWVAAPWALASVSPILAVAAVPALIALPTVFSTPGDKNQVVVAVPGVVTIAIMLLQFAAAVAGAWAAWPRWAALAVTGLVAVALVLELPRWRWLLRVGR</sequence>
<evidence type="ECO:0000313" key="4">
    <source>
        <dbReference type="Proteomes" id="UP001551482"/>
    </source>
</evidence>
<feature type="transmembrane region" description="Helical" evidence="2">
    <location>
        <begin position="34"/>
        <end position="63"/>
    </location>
</feature>
<comment type="caution">
    <text evidence="3">The sequence shown here is derived from an EMBL/GenBank/DDBJ whole genome shotgun (WGS) entry which is preliminary data.</text>
</comment>
<protein>
    <submittedName>
        <fullName evidence="3">Uncharacterized protein</fullName>
    </submittedName>
</protein>
<gene>
    <name evidence="3" type="ORF">AB0C36_32185</name>
</gene>
<evidence type="ECO:0000313" key="3">
    <source>
        <dbReference type="EMBL" id="MEU8138155.1"/>
    </source>
</evidence>
<evidence type="ECO:0000256" key="2">
    <source>
        <dbReference type="SAM" id="Phobius"/>
    </source>
</evidence>
<evidence type="ECO:0000256" key="1">
    <source>
        <dbReference type="SAM" id="MobiDB-lite"/>
    </source>
</evidence>
<organism evidence="3 4">
    <name type="scientific">Streptodolium elevatio</name>
    <dbReference type="NCBI Taxonomy" id="3157996"/>
    <lineage>
        <taxon>Bacteria</taxon>
        <taxon>Bacillati</taxon>
        <taxon>Actinomycetota</taxon>
        <taxon>Actinomycetes</taxon>
        <taxon>Kitasatosporales</taxon>
        <taxon>Streptomycetaceae</taxon>
        <taxon>Streptodolium</taxon>
    </lineage>
</organism>
<proteinExistence type="predicted"/>
<keyword evidence="2" id="KW-0812">Transmembrane</keyword>
<reference evidence="3 4" key="1">
    <citation type="submission" date="2024-06" db="EMBL/GenBank/DDBJ databases">
        <title>The Natural Products Discovery Center: Release of the First 8490 Sequenced Strains for Exploring Actinobacteria Biosynthetic Diversity.</title>
        <authorList>
            <person name="Kalkreuter E."/>
            <person name="Kautsar S.A."/>
            <person name="Yang D."/>
            <person name="Bader C.D."/>
            <person name="Teijaro C.N."/>
            <person name="Fluegel L."/>
            <person name="Davis C.M."/>
            <person name="Simpson J.R."/>
            <person name="Lauterbach L."/>
            <person name="Steele A.D."/>
            <person name="Gui C."/>
            <person name="Meng S."/>
            <person name="Li G."/>
            <person name="Viehrig K."/>
            <person name="Ye F."/>
            <person name="Su P."/>
            <person name="Kiefer A.F."/>
            <person name="Nichols A."/>
            <person name="Cepeda A.J."/>
            <person name="Yan W."/>
            <person name="Fan B."/>
            <person name="Jiang Y."/>
            <person name="Adhikari A."/>
            <person name="Zheng C.-J."/>
            <person name="Schuster L."/>
            <person name="Cowan T.M."/>
            <person name="Smanski M.J."/>
            <person name="Chevrette M.G."/>
            <person name="De Carvalho L.P.S."/>
            <person name="Shen B."/>
        </authorList>
    </citation>
    <scope>NUCLEOTIDE SEQUENCE [LARGE SCALE GENOMIC DNA]</scope>
    <source>
        <strain evidence="3 4">NPDC048946</strain>
    </source>
</reference>
<keyword evidence="2" id="KW-0472">Membrane</keyword>
<name>A0ABV3DQY0_9ACTN</name>
<feature type="transmembrane region" description="Helical" evidence="2">
    <location>
        <begin position="75"/>
        <end position="100"/>
    </location>
</feature>
<dbReference type="EMBL" id="JBEZFP010000112">
    <property type="protein sequence ID" value="MEU8138155.1"/>
    <property type="molecule type" value="Genomic_DNA"/>
</dbReference>
<feature type="region of interest" description="Disordered" evidence="1">
    <location>
        <begin position="1"/>
        <end position="21"/>
    </location>
</feature>
<accession>A0ABV3DQY0</accession>
<dbReference type="RefSeq" id="WP_358361079.1">
    <property type="nucleotide sequence ID" value="NZ_JBEZFP010000112.1"/>
</dbReference>
<keyword evidence="2" id="KW-1133">Transmembrane helix</keyword>
<dbReference type="Proteomes" id="UP001551482">
    <property type="component" value="Unassembled WGS sequence"/>
</dbReference>
<feature type="transmembrane region" description="Helical" evidence="2">
    <location>
        <begin position="106"/>
        <end position="124"/>
    </location>
</feature>
<keyword evidence="4" id="KW-1185">Reference proteome</keyword>